<evidence type="ECO:0000313" key="2">
    <source>
        <dbReference type="Proteomes" id="UP001501676"/>
    </source>
</evidence>
<proteinExistence type="predicted"/>
<evidence type="ECO:0000313" key="1">
    <source>
        <dbReference type="EMBL" id="GAA3393860.1"/>
    </source>
</evidence>
<organism evidence="1 2">
    <name type="scientific">Cryptosporangium minutisporangium</name>
    <dbReference type="NCBI Taxonomy" id="113569"/>
    <lineage>
        <taxon>Bacteria</taxon>
        <taxon>Bacillati</taxon>
        <taxon>Actinomycetota</taxon>
        <taxon>Actinomycetes</taxon>
        <taxon>Cryptosporangiales</taxon>
        <taxon>Cryptosporangiaceae</taxon>
        <taxon>Cryptosporangium</taxon>
    </lineage>
</organism>
<dbReference type="Proteomes" id="UP001501676">
    <property type="component" value="Unassembled WGS sequence"/>
</dbReference>
<gene>
    <name evidence="1" type="ORF">GCM10020369_61040</name>
</gene>
<sequence length="235" mass="21949">MAPLPAGLPTAWAAGGLTDAAAGRAACDTLVSRSNDGIDAVAAAGGEDVGGFAAAAVRAVALPAPLPDVGDAGEPDAAAGAGFATGLPYVVPWLFVAGRVAPFAEPPDAGVVDAGDGVLLAAAGFVGLEALVGVDAPAAADGVVGPAVAGLAPPLPVPAGEPVADAGAPAGFVVADEASVAPGFAGCFGAAGLADGAAVPLRPVSRDGVAAPPTVARPTVAFPTAADARAGPLEF</sequence>
<comment type="caution">
    <text evidence="1">The sequence shown here is derived from an EMBL/GenBank/DDBJ whole genome shotgun (WGS) entry which is preliminary data.</text>
</comment>
<dbReference type="RefSeq" id="WP_345731707.1">
    <property type="nucleotide sequence ID" value="NZ_BAAAYN010000044.1"/>
</dbReference>
<keyword evidence="2" id="KW-1185">Reference proteome</keyword>
<accession>A0ABP6T7Z1</accession>
<protein>
    <submittedName>
        <fullName evidence="1">Uncharacterized protein</fullName>
    </submittedName>
</protein>
<reference evidence="2" key="1">
    <citation type="journal article" date="2019" name="Int. J. Syst. Evol. Microbiol.">
        <title>The Global Catalogue of Microorganisms (GCM) 10K type strain sequencing project: providing services to taxonomists for standard genome sequencing and annotation.</title>
        <authorList>
            <consortium name="The Broad Institute Genomics Platform"/>
            <consortium name="The Broad Institute Genome Sequencing Center for Infectious Disease"/>
            <person name="Wu L."/>
            <person name="Ma J."/>
        </authorList>
    </citation>
    <scope>NUCLEOTIDE SEQUENCE [LARGE SCALE GENOMIC DNA]</scope>
    <source>
        <strain evidence="2">JCM 9458</strain>
    </source>
</reference>
<name>A0ABP6T7Z1_9ACTN</name>
<dbReference type="EMBL" id="BAAAYN010000044">
    <property type="protein sequence ID" value="GAA3393860.1"/>
    <property type="molecule type" value="Genomic_DNA"/>
</dbReference>